<name>A0A382PKF7_9ZZZZ</name>
<gene>
    <name evidence="1" type="ORF">METZ01_LOCUS325306</name>
</gene>
<feature type="non-terminal residue" evidence="1">
    <location>
        <position position="1"/>
    </location>
</feature>
<dbReference type="EMBL" id="UINC01107235">
    <property type="protein sequence ID" value="SVC72452.1"/>
    <property type="molecule type" value="Genomic_DNA"/>
</dbReference>
<sequence length="52" mass="5664">QPSPLVQITIPLSQITNIEAGTDYLIQIQVKDLITGDELTHEVPFSVKSEGS</sequence>
<reference evidence="1" key="1">
    <citation type="submission" date="2018-05" db="EMBL/GenBank/DDBJ databases">
        <authorList>
            <person name="Lanie J.A."/>
            <person name="Ng W.-L."/>
            <person name="Kazmierczak K.M."/>
            <person name="Andrzejewski T.M."/>
            <person name="Davidsen T.M."/>
            <person name="Wayne K.J."/>
            <person name="Tettelin H."/>
            <person name="Glass J.I."/>
            <person name="Rusch D."/>
            <person name="Podicherti R."/>
            <person name="Tsui H.-C.T."/>
            <person name="Winkler M.E."/>
        </authorList>
    </citation>
    <scope>NUCLEOTIDE SEQUENCE</scope>
</reference>
<dbReference type="AlphaFoldDB" id="A0A382PKF7"/>
<organism evidence="1">
    <name type="scientific">marine metagenome</name>
    <dbReference type="NCBI Taxonomy" id="408172"/>
    <lineage>
        <taxon>unclassified sequences</taxon>
        <taxon>metagenomes</taxon>
        <taxon>ecological metagenomes</taxon>
    </lineage>
</organism>
<accession>A0A382PKF7</accession>
<proteinExistence type="predicted"/>
<evidence type="ECO:0000313" key="1">
    <source>
        <dbReference type="EMBL" id="SVC72452.1"/>
    </source>
</evidence>
<protein>
    <submittedName>
        <fullName evidence="1">Uncharacterized protein</fullName>
    </submittedName>
</protein>